<dbReference type="AlphaFoldDB" id="A0A381PCU5"/>
<protein>
    <submittedName>
        <fullName evidence="1">Uncharacterized protein</fullName>
    </submittedName>
</protein>
<sequence length="161" mass="17554">MDTARMRRLALWQALTLILTVLLGCYLPNPADLPTITTGEQIRLLLSEDGIEHLQEISAETLGEVNGRFQSLTEDSVTITTRLSGPAYAGPTLGNLRQTLTFARTDILEITVPQLDRVRTTVVVGVVAIAASFLLPSFFKLLGNSQGSDDPPDPTPLRILR</sequence>
<dbReference type="PROSITE" id="PS51257">
    <property type="entry name" value="PROKAR_LIPOPROTEIN"/>
    <property type="match status" value="1"/>
</dbReference>
<reference evidence="1" key="1">
    <citation type="submission" date="2018-05" db="EMBL/GenBank/DDBJ databases">
        <authorList>
            <person name="Lanie J.A."/>
            <person name="Ng W.-L."/>
            <person name="Kazmierczak K.M."/>
            <person name="Andrzejewski T.M."/>
            <person name="Davidsen T.M."/>
            <person name="Wayne K.J."/>
            <person name="Tettelin H."/>
            <person name="Glass J.I."/>
            <person name="Rusch D."/>
            <person name="Podicherti R."/>
            <person name="Tsui H.-C.T."/>
            <person name="Winkler M.E."/>
        </authorList>
    </citation>
    <scope>NUCLEOTIDE SEQUENCE</scope>
</reference>
<dbReference type="EMBL" id="UINC01000934">
    <property type="protein sequence ID" value="SUZ64444.1"/>
    <property type="molecule type" value="Genomic_DNA"/>
</dbReference>
<organism evidence="1">
    <name type="scientific">marine metagenome</name>
    <dbReference type="NCBI Taxonomy" id="408172"/>
    <lineage>
        <taxon>unclassified sequences</taxon>
        <taxon>metagenomes</taxon>
        <taxon>ecological metagenomes</taxon>
    </lineage>
</organism>
<evidence type="ECO:0000313" key="1">
    <source>
        <dbReference type="EMBL" id="SUZ64444.1"/>
    </source>
</evidence>
<accession>A0A381PCU5</accession>
<gene>
    <name evidence="1" type="ORF">METZ01_LOCUS17298</name>
</gene>
<proteinExistence type="predicted"/>
<name>A0A381PCU5_9ZZZZ</name>